<accession>A0ABU8LJ71</accession>
<evidence type="ECO:0000256" key="4">
    <source>
        <dbReference type="ARBA" id="ARBA00022692"/>
    </source>
</evidence>
<keyword evidence="5 8" id="KW-1133">Transmembrane helix</keyword>
<dbReference type="PANTHER" id="PTHR36115:SF4">
    <property type="entry name" value="MEMBRANE PROTEIN"/>
    <property type="match status" value="1"/>
</dbReference>
<keyword evidence="6 8" id="KW-0472">Membrane</keyword>
<feature type="transmembrane region" description="Helical" evidence="8">
    <location>
        <begin position="40"/>
        <end position="63"/>
    </location>
</feature>
<proteinExistence type="predicted"/>
<dbReference type="InterPro" id="IPR000253">
    <property type="entry name" value="FHA_dom"/>
</dbReference>
<feature type="domain" description="RDD" evidence="10">
    <location>
        <begin position="34"/>
        <end position="181"/>
    </location>
</feature>
<reference evidence="11 12" key="1">
    <citation type="submission" date="2024-02" db="EMBL/GenBank/DDBJ databases">
        <authorList>
            <person name="Saticioglu I.B."/>
        </authorList>
    </citation>
    <scope>NUCLEOTIDE SEQUENCE [LARGE SCALE GENOMIC DNA]</scope>
    <source>
        <strain evidence="11 12">Mu-43</strain>
    </source>
</reference>
<organism evidence="11 12">
    <name type="scientific">Microbacterium istanbulense</name>
    <dbReference type="NCBI Taxonomy" id="3122049"/>
    <lineage>
        <taxon>Bacteria</taxon>
        <taxon>Bacillati</taxon>
        <taxon>Actinomycetota</taxon>
        <taxon>Actinomycetes</taxon>
        <taxon>Micrococcales</taxon>
        <taxon>Microbacteriaceae</taxon>
        <taxon>Microbacterium</taxon>
    </lineage>
</organism>
<evidence type="ECO:0000256" key="8">
    <source>
        <dbReference type="SAM" id="Phobius"/>
    </source>
</evidence>
<feature type="region of interest" description="Disordered" evidence="7">
    <location>
        <begin position="296"/>
        <end position="354"/>
    </location>
</feature>
<dbReference type="PANTHER" id="PTHR36115">
    <property type="entry name" value="PROLINE-RICH ANTIGEN HOMOLOG-RELATED"/>
    <property type="match status" value="1"/>
</dbReference>
<evidence type="ECO:0000256" key="7">
    <source>
        <dbReference type="SAM" id="MobiDB-lite"/>
    </source>
</evidence>
<feature type="transmembrane region" description="Helical" evidence="8">
    <location>
        <begin position="83"/>
        <end position="109"/>
    </location>
</feature>
<protein>
    <submittedName>
        <fullName evidence="11">RDD family protein</fullName>
    </submittedName>
</protein>
<evidence type="ECO:0000313" key="11">
    <source>
        <dbReference type="EMBL" id="MEJ1091370.1"/>
    </source>
</evidence>
<gene>
    <name evidence="11" type="ORF">WDU93_06640</name>
</gene>
<keyword evidence="12" id="KW-1185">Reference proteome</keyword>
<comment type="caution">
    <text evidence="11">The sequence shown here is derived from an EMBL/GenBank/DDBJ whole genome shotgun (WGS) entry which is preliminary data.</text>
</comment>
<dbReference type="Proteomes" id="UP001366085">
    <property type="component" value="Unassembled WGS sequence"/>
</dbReference>
<keyword evidence="3" id="KW-0597">Phosphoprotein</keyword>
<dbReference type="RefSeq" id="WP_337318832.1">
    <property type="nucleotide sequence ID" value="NZ_JBBDGN010000005.1"/>
</dbReference>
<sequence length="468" mass="48973">MIWEIDDGPRAVEGLDEHGRPDPAYAAALGLIRAPYGRRVMATIVELMIFAVLALPGTIVGTLTALRITGGEDPMRMLQAGELLWPIAAVVISQALVMIFTIVQLVLLGRKGVTVGKAMFGLRSINVRTLEQPRFWRGAVVRYLLMYASFLVPIIGPVLVIALSPLFDPERRGRGWPDMAAAMWLVDVRRGLNPYDTKRMRIARKTLTTPEHEEKAPLPSLATPVDRDAPAEYVPSGRLSGGVIGAHRMSVGTGASEAPAPAPAAPSPVSPLAATPAVPAFAPSVPVAPTEMVDAVPPPLSPGQLLDSFAVQPAPHTPPASPPNVEAPSAPTASPAPASPTAEQIPPPSASAVEDRPGIAVRAVVVLDDGERIDVRGATLFGRAPAPVAGEGAVQLIQVADDTRSVSKTHFAILPARRGVIVVDRGSTNGSSLVRGGVETPLAAGDPAALQAGDIVRFGDRTLSVERA</sequence>
<comment type="subcellular location">
    <subcellularLocation>
        <location evidence="1">Cell membrane</location>
        <topology evidence="1">Multi-pass membrane protein</topology>
    </subcellularLocation>
</comment>
<dbReference type="InterPro" id="IPR051791">
    <property type="entry name" value="Pra-immunoreactive"/>
</dbReference>
<evidence type="ECO:0000256" key="2">
    <source>
        <dbReference type="ARBA" id="ARBA00022475"/>
    </source>
</evidence>
<evidence type="ECO:0000259" key="10">
    <source>
        <dbReference type="Pfam" id="PF06271"/>
    </source>
</evidence>
<dbReference type="Pfam" id="PF06271">
    <property type="entry name" value="RDD"/>
    <property type="match status" value="1"/>
</dbReference>
<evidence type="ECO:0000313" key="12">
    <source>
        <dbReference type="Proteomes" id="UP001366085"/>
    </source>
</evidence>
<dbReference type="CDD" id="cd00060">
    <property type="entry name" value="FHA"/>
    <property type="match status" value="1"/>
</dbReference>
<evidence type="ECO:0000256" key="3">
    <source>
        <dbReference type="ARBA" id="ARBA00022553"/>
    </source>
</evidence>
<dbReference type="Gene3D" id="2.60.200.20">
    <property type="match status" value="1"/>
</dbReference>
<name>A0ABU8LJ71_9MICO</name>
<feature type="region of interest" description="Disordered" evidence="7">
    <location>
        <begin position="205"/>
        <end position="237"/>
    </location>
</feature>
<dbReference type="InterPro" id="IPR008984">
    <property type="entry name" value="SMAD_FHA_dom_sf"/>
</dbReference>
<evidence type="ECO:0000256" key="5">
    <source>
        <dbReference type="ARBA" id="ARBA00022989"/>
    </source>
</evidence>
<feature type="transmembrane region" description="Helical" evidence="8">
    <location>
        <begin position="144"/>
        <end position="167"/>
    </location>
</feature>
<keyword evidence="2" id="KW-1003">Cell membrane</keyword>
<feature type="domain" description="FHA" evidence="9">
    <location>
        <begin position="382"/>
        <end position="459"/>
    </location>
</feature>
<dbReference type="InterPro" id="IPR010432">
    <property type="entry name" value="RDD"/>
</dbReference>
<dbReference type="Pfam" id="PF00498">
    <property type="entry name" value="FHA"/>
    <property type="match status" value="1"/>
</dbReference>
<dbReference type="SUPFAM" id="SSF49879">
    <property type="entry name" value="SMAD/FHA domain"/>
    <property type="match status" value="1"/>
</dbReference>
<keyword evidence="4 8" id="KW-0812">Transmembrane</keyword>
<evidence type="ECO:0000259" key="9">
    <source>
        <dbReference type="Pfam" id="PF00498"/>
    </source>
</evidence>
<evidence type="ECO:0000256" key="6">
    <source>
        <dbReference type="ARBA" id="ARBA00023136"/>
    </source>
</evidence>
<evidence type="ECO:0000256" key="1">
    <source>
        <dbReference type="ARBA" id="ARBA00004651"/>
    </source>
</evidence>
<dbReference type="EMBL" id="JBBDGN010000005">
    <property type="protein sequence ID" value="MEJ1091370.1"/>
    <property type="molecule type" value="Genomic_DNA"/>
</dbReference>
<feature type="compositionally biased region" description="Low complexity" evidence="7">
    <location>
        <begin position="327"/>
        <end position="342"/>
    </location>
</feature>